<evidence type="ECO:0000313" key="2">
    <source>
        <dbReference type="EnsemblPlants" id="cds.evm.model.04.2284"/>
    </source>
</evidence>
<feature type="region of interest" description="Disordered" evidence="1">
    <location>
        <begin position="27"/>
        <end position="64"/>
    </location>
</feature>
<name>A0A803PG88_CANSA</name>
<dbReference type="Proteomes" id="UP000596661">
    <property type="component" value="Chromosome 4"/>
</dbReference>
<dbReference type="InterPro" id="IPR015915">
    <property type="entry name" value="Kelch-typ_b-propeller"/>
</dbReference>
<evidence type="ECO:0000256" key="1">
    <source>
        <dbReference type="SAM" id="MobiDB-lite"/>
    </source>
</evidence>
<feature type="region of interest" description="Disordered" evidence="1">
    <location>
        <begin position="80"/>
        <end position="109"/>
    </location>
</feature>
<sequence length="471" mass="53102">MKMKKEDIGNKGLGIVISKADQTSHAGNRVLPISETTASTFTNKQNDTKNDSNEKKVDTNTKSKTISRMKELLRWASNAKSDKGAKFMARKQPQSRPNRTHPLLPSNPNSPQSFNCLQTLVPHRFIPKFPSSTNQIPWFFLYGLHNTSSRNNQSFAFDPLSNLWFCLPTGASPAPHLPNSSCFLGLDGFVLTTAPNFTYSRILKRTWRSTSPLRFSRINPLVGVFDHESRRVPRFVVVGGVRFIGNLVDIEDRLAVEIYDPDSDSWQICPPLPSDFRSGNSSQSLSSALFKGRFYVFGIYSCFVSSFDLIQHQWSDVLILRPPGVVFSFLIACQDRLILAGMCNTPVGLSFNLWKIDEKTMEFSSIGAMPRDLLYSLFDSDDDDKFASLKCVGLGNLIYVFNEDYHKKYPACVCEIVDESGGDDKCSWRRVPPLPSPVNKFHKVISFCSTISVHNILRGEEDFDQMQMRAD</sequence>
<dbReference type="Gramene" id="evm.model.04.2284">
    <property type="protein sequence ID" value="cds.evm.model.04.2284"/>
    <property type="gene ID" value="evm.TU.04.2284"/>
</dbReference>
<dbReference type="OMA" id="GDEMACR"/>
<reference evidence="2" key="2">
    <citation type="submission" date="2021-03" db="UniProtKB">
        <authorList>
            <consortium name="EnsemblPlants"/>
        </authorList>
    </citation>
    <scope>IDENTIFICATION</scope>
</reference>
<dbReference type="PANTHER" id="PTHR47712:SF3">
    <property type="entry name" value="F-BOX DOMAIN-CONTAINING PROTEIN"/>
    <property type="match status" value="1"/>
</dbReference>
<protein>
    <submittedName>
        <fullName evidence="2">Uncharacterized protein</fullName>
    </submittedName>
</protein>
<feature type="compositionally biased region" description="Polar residues" evidence="1">
    <location>
        <begin position="34"/>
        <end position="45"/>
    </location>
</feature>
<keyword evidence="3" id="KW-1185">Reference proteome</keyword>
<dbReference type="SUPFAM" id="SSF117281">
    <property type="entry name" value="Kelch motif"/>
    <property type="match status" value="1"/>
</dbReference>
<dbReference type="Gene3D" id="2.120.10.80">
    <property type="entry name" value="Kelch-type beta propeller"/>
    <property type="match status" value="1"/>
</dbReference>
<dbReference type="EnsemblPlants" id="evm.model.04.2284">
    <property type="protein sequence ID" value="cds.evm.model.04.2284"/>
    <property type="gene ID" value="evm.TU.04.2284"/>
</dbReference>
<organism evidence="2 3">
    <name type="scientific">Cannabis sativa</name>
    <name type="common">Hemp</name>
    <name type="synonym">Marijuana</name>
    <dbReference type="NCBI Taxonomy" id="3483"/>
    <lineage>
        <taxon>Eukaryota</taxon>
        <taxon>Viridiplantae</taxon>
        <taxon>Streptophyta</taxon>
        <taxon>Embryophyta</taxon>
        <taxon>Tracheophyta</taxon>
        <taxon>Spermatophyta</taxon>
        <taxon>Magnoliopsida</taxon>
        <taxon>eudicotyledons</taxon>
        <taxon>Gunneridae</taxon>
        <taxon>Pentapetalae</taxon>
        <taxon>rosids</taxon>
        <taxon>fabids</taxon>
        <taxon>Rosales</taxon>
        <taxon>Cannabaceae</taxon>
        <taxon>Cannabis</taxon>
    </lineage>
</organism>
<feature type="compositionally biased region" description="Basic and acidic residues" evidence="1">
    <location>
        <begin position="46"/>
        <end position="61"/>
    </location>
</feature>
<accession>A0A803PG88</accession>
<evidence type="ECO:0000313" key="3">
    <source>
        <dbReference type="Proteomes" id="UP000596661"/>
    </source>
</evidence>
<dbReference type="EMBL" id="UZAU01000406">
    <property type="status" value="NOT_ANNOTATED_CDS"/>
    <property type="molecule type" value="Genomic_DNA"/>
</dbReference>
<dbReference type="GO" id="GO:0005737">
    <property type="term" value="C:cytoplasm"/>
    <property type="evidence" value="ECO:0007669"/>
    <property type="project" value="EnsemblPlants"/>
</dbReference>
<reference evidence="2" key="1">
    <citation type="submission" date="2018-11" db="EMBL/GenBank/DDBJ databases">
        <authorList>
            <person name="Grassa J C."/>
        </authorList>
    </citation>
    <scope>NUCLEOTIDE SEQUENCE [LARGE SCALE GENOMIC DNA]</scope>
</reference>
<dbReference type="PANTHER" id="PTHR47712">
    <property type="entry name" value="OS09G0555300 PROTEIN"/>
    <property type="match status" value="1"/>
</dbReference>
<proteinExistence type="predicted"/>
<dbReference type="AlphaFoldDB" id="A0A803PG88"/>